<name>A0A7X4H0K8_9BURK</name>
<comment type="caution">
    <text evidence="1">The sequence shown here is derived from an EMBL/GenBank/DDBJ whole genome shotgun (WGS) entry which is preliminary data.</text>
</comment>
<evidence type="ECO:0008006" key="3">
    <source>
        <dbReference type="Google" id="ProtNLM"/>
    </source>
</evidence>
<accession>A0A7X4H0K8</accession>
<dbReference type="EMBL" id="WWCR01000012">
    <property type="protein sequence ID" value="MYM73113.1"/>
    <property type="molecule type" value="Genomic_DNA"/>
</dbReference>
<organism evidence="1 2">
    <name type="scientific">Duganella margarita</name>
    <dbReference type="NCBI Taxonomy" id="2692170"/>
    <lineage>
        <taxon>Bacteria</taxon>
        <taxon>Pseudomonadati</taxon>
        <taxon>Pseudomonadota</taxon>
        <taxon>Betaproteobacteria</taxon>
        <taxon>Burkholderiales</taxon>
        <taxon>Oxalobacteraceae</taxon>
        <taxon>Telluria group</taxon>
        <taxon>Duganella</taxon>
    </lineage>
</organism>
<sequence>MSAAFDEFMRQQRMTGSEKADGYSPNVFVGLSEEEKPIVLSLLLRELPWSAEWIWVVAPDNAEIILREWIDARRGDPYRHVYMALQSLVRHTGDLRYQQQMIEDYPSYHDDLKHQVVDAIHYTPVNVETINLFKHVVLEDADADARFSAAYSLLDSLQVRQNAEYERLLGHLRSEDLQLRAAALAQLDQQFRS</sequence>
<dbReference type="Proteomes" id="UP000469734">
    <property type="component" value="Unassembled WGS sequence"/>
</dbReference>
<reference evidence="1 2" key="1">
    <citation type="submission" date="2019-12" db="EMBL/GenBank/DDBJ databases">
        <title>Novel species isolated from a subtropical stream in China.</title>
        <authorList>
            <person name="Lu H."/>
        </authorList>
    </citation>
    <scope>NUCLEOTIDE SEQUENCE [LARGE SCALE GENOMIC DNA]</scope>
    <source>
        <strain evidence="1 2">FT134W</strain>
    </source>
</reference>
<gene>
    <name evidence="1" type="ORF">GTP56_13030</name>
</gene>
<dbReference type="RefSeq" id="WP_161050394.1">
    <property type="nucleotide sequence ID" value="NZ_WWCR01000012.1"/>
</dbReference>
<evidence type="ECO:0000313" key="2">
    <source>
        <dbReference type="Proteomes" id="UP000469734"/>
    </source>
</evidence>
<dbReference type="AlphaFoldDB" id="A0A7X4H0K8"/>
<evidence type="ECO:0000313" key="1">
    <source>
        <dbReference type="EMBL" id="MYM73113.1"/>
    </source>
</evidence>
<proteinExistence type="predicted"/>
<protein>
    <recommendedName>
        <fullName evidence="3">HEAT repeat domain-containing protein</fullName>
    </recommendedName>
</protein>